<dbReference type="InterPro" id="IPR000014">
    <property type="entry name" value="PAS"/>
</dbReference>
<keyword evidence="5" id="KW-0808">Transferase</keyword>
<proteinExistence type="predicted"/>
<keyword evidence="6" id="KW-0547">Nucleotide-binding</keyword>
<dbReference type="PANTHER" id="PTHR43304">
    <property type="entry name" value="PHYTOCHROME-LIKE PROTEIN CPH1"/>
    <property type="match status" value="1"/>
</dbReference>
<dbReference type="GO" id="GO:0016020">
    <property type="term" value="C:membrane"/>
    <property type="evidence" value="ECO:0007669"/>
    <property type="project" value="UniProtKB-SubCell"/>
</dbReference>
<dbReference type="Proteomes" id="UP000739411">
    <property type="component" value="Unassembled WGS sequence"/>
</dbReference>
<dbReference type="GO" id="GO:0000160">
    <property type="term" value="P:phosphorelay signal transduction system"/>
    <property type="evidence" value="ECO:0007669"/>
    <property type="project" value="UniProtKB-KW"/>
</dbReference>
<reference evidence="13 14" key="1">
    <citation type="submission" date="2020-10" db="EMBL/GenBank/DDBJ databases">
        <title>Connecting structure to function with the recovery of over 1000 high-quality activated sludge metagenome-assembled genomes encoding full-length rRNA genes using long-read sequencing.</title>
        <authorList>
            <person name="Singleton C.M."/>
            <person name="Petriglieri F."/>
            <person name="Kristensen J.M."/>
            <person name="Kirkegaard R.H."/>
            <person name="Michaelsen T.Y."/>
            <person name="Andersen M.H."/>
            <person name="Karst S.M."/>
            <person name="Dueholm M.S."/>
            <person name="Nielsen P.H."/>
            <person name="Albertsen M."/>
        </authorList>
    </citation>
    <scope>NUCLEOTIDE SEQUENCE [LARGE SCALE GENOMIC DNA]</scope>
    <source>
        <strain evidence="13">EsbW_18-Q3-R4-48_BATAC.463</strain>
    </source>
</reference>
<evidence type="ECO:0000259" key="12">
    <source>
        <dbReference type="PROSITE" id="PS50113"/>
    </source>
</evidence>
<dbReference type="GO" id="GO:0004673">
    <property type="term" value="F:protein histidine kinase activity"/>
    <property type="evidence" value="ECO:0007669"/>
    <property type="project" value="UniProtKB-EC"/>
</dbReference>
<dbReference type="SMART" id="SM00086">
    <property type="entry name" value="PAC"/>
    <property type="match status" value="1"/>
</dbReference>
<dbReference type="InterPro" id="IPR052162">
    <property type="entry name" value="Sensor_kinase/Photoreceptor"/>
</dbReference>
<keyword evidence="4" id="KW-0597">Phosphoprotein</keyword>
<keyword evidence="7" id="KW-0418">Kinase</keyword>
<dbReference type="PROSITE" id="PS50112">
    <property type="entry name" value="PAS"/>
    <property type="match status" value="1"/>
</dbReference>
<dbReference type="CDD" id="cd00130">
    <property type="entry name" value="PAS"/>
    <property type="match status" value="1"/>
</dbReference>
<accession>A0A935N1Z3</accession>
<comment type="subcellular location">
    <subcellularLocation>
        <location evidence="2">Membrane</location>
    </subcellularLocation>
</comment>
<dbReference type="EC" id="2.7.13.3" evidence="3"/>
<evidence type="ECO:0000256" key="7">
    <source>
        <dbReference type="ARBA" id="ARBA00022777"/>
    </source>
</evidence>
<dbReference type="SMART" id="SM00091">
    <property type="entry name" value="PAS"/>
    <property type="match status" value="1"/>
</dbReference>
<keyword evidence="9" id="KW-0902">Two-component regulatory system</keyword>
<evidence type="ECO:0000259" key="11">
    <source>
        <dbReference type="PROSITE" id="PS50112"/>
    </source>
</evidence>
<evidence type="ECO:0000256" key="3">
    <source>
        <dbReference type="ARBA" id="ARBA00012438"/>
    </source>
</evidence>
<keyword evidence="10" id="KW-1133">Transmembrane helix</keyword>
<gene>
    <name evidence="13" type="ORF">IPJ38_08305</name>
</gene>
<keyword evidence="10" id="KW-0472">Membrane</keyword>
<dbReference type="InterPro" id="IPR035965">
    <property type="entry name" value="PAS-like_dom_sf"/>
</dbReference>
<feature type="transmembrane region" description="Helical" evidence="10">
    <location>
        <begin position="12"/>
        <end position="28"/>
    </location>
</feature>
<dbReference type="SUPFAM" id="SSF55785">
    <property type="entry name" value="PYP-like sensor domain (PAS domain)"/>
    <property type="match status" value="1"/>
</dbReference>
<evidence type="ECO:0000256" key="9">
    <source>
        <dbReference type="ARBA" id="ARBA00023012"/>
    </source>
</evidence>
<evidence type="ECO:0000313" key="14">
    <source>
        <dbReference type="Proteomes" id="UP000739411"/>
    </source>
</evidence>
<evidence type="ECO:0000256" key="5">
    <source>
        <dbReference type="ARBA" id="ARBA00022679"/>
    </source>
</evidence>
<dbReference type="InterPro" id="IPR001610">
    <property type="entry name" value="PAC"/>
</dbReference>
<dbReference type="InterPro" id="IPR000700">
    <property type="entry name" value="PAS-assoc_C"/>
</dbReference>
<dbReference type="AlphaFoldDB" id="A0A935N1Z3"/>
<keyword evidence="8" id="KW-0067">ATP-binding</keyword>
<evidence type="ECO:0000256" key="4">
    <source>
        <dbReference type="ARBA" id="ARBA00022553"/>
    </source>
</evidence>
<dbReference type="PROSITE" id="PS50113">
    <property type="entry name" value="PAC"/>
    <property type="match status" value="1"/>
</dbReference>
<dbReference type="InterPro" id="IPR013655">
    <property type="entry name" value="PAS_fold_3"/>
</dbReference>
<evidence type="ECO:0000256" key="1">
    <source>
        <dbReference type="ARBA" id="ARBA00000085"/>
    </source>
</evidence>
<dbReference type="Pfam" id="PF21623">
    <property type="entry name" value="HK_sensor_dom_bact"/>
    <property type="match status" value="1"/>
</dbReference>
<evidence type="ECO:0000313" key="13">
    <source>
        <dbReference type="EMBL" id="MBK7415100.1"/>
    </source>
</evidence>
<sequence>MANKQLRSFLKRFLPVALIILLGSFYYHQNLEARLLNQVKSQEALNVGLGSASLLRPIQMIVGDLTFLAEHYALQRIVNVPDSPEIFRLEINLQSLVKIRQVYDQVRWLDRSGQEKVRVDLVNGEPSLVPANKLQNKGDRYYFTEAMQKNDRQPYISPLDLNVENGKIEEPYKPMLRLAMPVADQQGVKQGILIINYLADEMIQRFVADSTKGNASISLLDSTGYWLHSANEADAWGFMFKDASRSLASRLPGSWAKMQGSSGQFDDENGLWTFARVYPLGSANEYHWLVVSHLNNKQLSAALNHSETERFIVTGLLLLLLGGVIFYIQRSKSLEAESEKRFRAIFDYAMVGIATTSPNKGWITVNPALCRIFGYAAEELKEKTWAELTHPDDIDNNLKKFEGVLRGESDGYSMEKRFFRKDGSVLHSYISARAIRAADGSVDYFVLIVEDLSNWILAENQWAASVDTLQRFIDHLPGVAFVKDAEANVLIASRHNKIIESFGAANNAAEQRVLQTGVAEVVESEVDGSFYESTNFPSRVLMERLIWAALHLM</sequence>
<comment type="catalytic activity">
    <reaction evidence="1">
        <text>ATP + protein L-histidine = ADP + protein N-phospho-L-histidine.</text>
        <dbReference type="EC" id="2.7.13.3"/>
    </reaction>
</comment>
<dbReference type="InterPro" id="IPR029151">
    <property type="entry name" value="Sensor-like_sf"/>
</dbReference>
<dbReference type="PANTHER" id="PTHR43304:SF1">
    <property type="entry name" value="PAC DOMAIN-CONTAINING PROTEIN"/>
    <property type="match status" value="1"/>
</dbReference>
<dbReference type="EMBL" id="JADJMS010000016">
    <property type="protein sequence ID" value="MBK7415100.1"/>
    <property type="molecule type" value="Genomic_DNA"/>
</dbReference>
<evidence type="ECO:0000256" key="10">
    <source>
        <dbReference type="SAM" id="Phobius"/>
    </source>
</evidence>
<dbReference type="NCBIfam" id="TIGR00229">
    <property type="entry name" value="sensory_box"/>
    <property type="match status" value="1"/>
</dbReference>
<keyword evidence="10" id="KW-0812">Transmembrane</keyword>
<name>A0A935N1Z3_9RHOO</name>
<organism evidence="13 14">
    <name type="scientific">Candidatus Dechloromonas phosphorivorans</name>
    <dbReference type="NCBI Taxonomy" id="2899244"/>
    <lineage>
        <taxon>Bacteria</taxon>
        <taxon>Pseudomonadati</taxon>
        <taxon>Pseudomonadota</taxon>
        <taxon>Betaproteobacteria</taxon>
        <taxon>Rhodocyclales</taxon>
        <taxon>Azonexaceae</taxon>
        <taxon>Dechloromonas</taxon>
    </lineage>
</organism>
<feature type="domain" description="PAS" evidence="11">
    <location>
        <begin position="338"/>
        <end position="408"/>
    </location>
</feature>
<dbReference type="Gene3D" id="3.30.450.20">
    <property type="entry name" value="PAS domain"/>
    <property type="match status" value="3"/>
</dbReference>
<evidence type="ECO:0000256" key="2">
    <source>
        <dbReference type="ARBA" id="ARBA00004370"/>
    </source>
</evidence>
<protein>
    <recommendedName>
        <fullName evidence="3">histidine kinase</fullName>
        <ecNumber evidence="3">2.7.13.3</ecNumber>
    </recommendedName>
</protein>
<evidence type="ECO:0000256" key="8">
    <source>
        <dbReference type="ARBA" id="ARBA00022840"/>
    </source>
</evidence>
<dbReference type="InterPro" id="IPR048760">
    <property type="entry name" value="VP0354-like_sensor_dom"/>
</dbReference>
<feature type="domain" description="PAC" evidence="12">
    <location>
        <begin position="412"/>
        <end position="464"/>
    </location>
</feature>
<evidence type="ECO:0000256" key="6">
    <source>
        <dbReference type="ARBA" id="ARBA00022741"/>
    </source>
</evidence>
<dbReference type="GO" id="GO:0005524">
    <property type="term" value="F:ATP binding"/>
    <property type="evidence" value="ECO:0007669"/>
    <property type="project" value="UniProtKB-KW"/>
</dbReference>
<comment type="caution">
    <text evidence="13">The sequence shown here is derived from an EMBL/GenBank/DDBJ whole genome shotgun (WGS) entry which is preliminary data.</text>
</comment>
<dbReference type="Pfam" id="PF08447">
    <property type="entry name" value="PAS_3"/>
    <property type="match status" value="1"/>
</dbReference>
<dbReference type="SUPFAM" id="SSF103190">
    <property type="entry name" value="Sensory domain-like"/>
    <property type="match status" value="2"/>
</dbReference>